<evidence type="ECO:0000313" key="3">
    <source>
        <dbReference type="Proteomes" id="UP000257139"/>
    </source>
</evidence>
<accession>A0A7Z7JE38</accession>
<dbReference type="EMBL" id="LT978514">
    <property type="protein sequence ID" value="SPC23536.1"/>
    <property type="molecule type" value="Genomic_DNA"/>
</dbReference>
<dbReference type="Proteomes" id="UP000257139">
    <property type="component" value="Chromosome CBM2594_b"/>
</dbReference>
<sequence length="82" mass="8646">MGTGGHGPGAVCRARLRACLRAVHRGPGRHPIGGRRDRRAGGGSGSAFGRLSYDLFVGTPVYKPTQFQTAAVTGGMQVIYQY</sequence>
<name>A0A7Z7JE38_9BURK</name>
<dbReference type="AlphaFoldDB" id="A0A7Z7JE38"/>
<feature type="compositionally biased region" description="Basic residues" evidence="1">
    <location>
        <begin position="25"/>
        <end position="38"/>
    </location>
</feature>
<gene>
    <name evidence="2" type="ORF">CBM2594_B80045</name>
</gene>
<reference evidence="2 3" key="1">
    <citation type="submission" date="2018-01" db="EMBL/GenBank/DDBJ databases">
        <authorList>
            <person name="Clerissi C."/>
        </authorList>
    </citation>
    <scope>NUCLEOTIDE SEQUENCE [LARGE SCALE GENOMIC DNA]</scope>
    <source>
        <strain evidence="2">Cupriavidus taiwanensis STM 6021</strain>
    </source>
</reference>
<evidence type="ECO:0000313" key="2">
    <source>
        <dbReference type="EMBL" id="SPC23536.1"/>
    </source>
</evidence>
<feature type="region of interest" description="Disordered" evidence="1">
    <location>
        <begin position="25"/>
        <end position="46"/>
    </location>
</feature>
<evidence type="ECO:0000256" key="1">
    <source>
        <dbReference type="SAM" id="MobiDB-lite"/>
    </source>
</evidence>
<protein>
    <submittedName>
        <fullName evidence="2">Uncharacterized protein</fullName>
    </submittedName>
</protein>
<organism evidence="2 3">
    <name type="scientific">Cupriavidus taiwanensis</name>
    <dbReference type="NCBI Taxonomy" id="164546"/>
    <lineage>
        <taxon>Bacteria</taxon>
        <taxon>Pseudomonadati</taxon>
        <taxon>Pseudomonadota</taxon>
        <taxon>Betaproteobacteria</taxon>
        <taxon>Burkholderiales</taxon>
        <taxon>Burkholderiaceae</taxon>
        <taxon>Cupriavidus</taxon>
    </lineage>
</organism>
<proteinExistence type="predicted"/>